<dbReference type="InterPro" id="IPR017896">
    <property type="entry name" value="4Fe4S_Fe-S-bd"/>
</dbReference>
<evidence type="ECO:0000256" key="7">
    <source>
        <dbReference type="ARBA" id="ARBA00023291"/>
    </source>
</evidence>
<keyword evidence="11" id="KW-1185">Reference proteome</keyword>
<keyword evidence="4 8" id="KW-0249">Electron transport</keyword>
<keyword evidence="3 8" id="KW-0479">Metal-binding</keyword>
<dbReference type="PANTHER" id="PTHR36923">
    <property type="entry name" value="FERREDOXIN"/>
    <property type="match status" value="1"/>
</dbReference>
<dbReference type="PROSITE" id="PS51379">
    <property type="entry name" value="4FE4S_FER_2"/>
    <property type="match status" value="1"/>
</dbReference>
<evidence type="ECO:0000256" key="3">
    <source>
        <dbReference type="ARBA" id="ARBA00022723"/>
    </source>
</evidence>
<evidence type="ECO:0000313" key="11">
    <source>
        <dbReference type="Proteomes" id="UP001190465"/>
    </source>
</evidence>
<evidence type="ECO:0000256" key="5">
    <source>
        <dbReference type="ARBA" id="ARBA00023004"/>
    </source>
</evidence>
<evidence type="ECO:0000313" key="10">
    <source>
        <dbReference type="EMBL" id="CAJ1510918.1"/>
    </source>
</evidence>
<keyword evidence="2 8" id="KW-0813">Transport</keyword>
<reference evidence="10 11" key="1">
    <citation type="submission" date="2023-08" db="EMBL/GenBank/DDBJ databases">
        <authorList>
            <person name="Folkvardsen B D."/>
            <person name="Norman A."/>
        </authorList>
    </citation>
    <scope>NUCLEOTIDE SEQUENCE [LARGE SCALE GENOMIC DNA]</scope>
    <source>
        <strain evidence="10 11">Mu0053</strain>
    </source>
</reference>
<protein>
    <recommendedName>
        <fullName evidence="8">Ferredoxin</fullName>
    </recommendedName>
</protein>
<evidence type="ECO:0000256" key="1">
    <source>
        <dbReference type="ARBA" id="ARBA00001927"/>
    </source>
</evidence>
<evidence type="ECO:0000256" key="8">
    <source>
        <dbReference type="RuleBase" id="RU368020"/>
    </source>
</evidence>
<dbReference type="EMBL" id="OY726397">
    <property type="protein sequence ID" value="CAJ1510918.1"/>
    <property type="molecule type" value="Genomic_DNA"/>
</dbReference>
<gene>
    <name evidence="10" type="ORF">MU0053_004851</name>
</gene>
<keyword evidence="5 8" id="KW-0408">Iron</keyword>
<evidence type="ECO:0000256" key="4">
    <source>
        <dbReference type="ARBA" id="ARBA00022982"/>
    </source>
</evidence>
<dbReference type="Pfam" id="PF13459">
    <property type="entry name" value="Fer4_15"/>
    <property type="match status" value="1"/>
</dbReference>
<dbReference type="PRINTS" id="PR00352">
    <property type="entry name" value="3FE4SFRDOXIN"/>
</dbReference>
<comment type="function">
    <text evidence="8">Ferredoxins are iron-sulfur proteins that transfer electrons in a wide variety of metabolic reactions.</text>
</comment>
<organism evidence="10 11">
    <name type="scientific">[Mycobacterium] burgundiense</name>
    <dbReference type="NCBI Taxonomy" id="3064286"/>
    <lineage>
        <taxon>Bacteria</taxon>
        <taxon>Bacillati</taxon>
        <taxon>Actinomycetota</taxon>
        <taxon>Actinomycetes</taxon>
        <taxon>Mycobacteriales</taxon>
        <taxon>Mycobacteriaceae</taxon>
        <taxon>Mycolicibacterium</taxon>
    </lineage>
</organism>
<proteinExistence type="predicted"/>
<feature type="domain" description="4Fe-4S ferredoxin-type" evidence="9">
    <location>
        <begin position="1"/>
        <end position="29"/>
    </location>
</feature>
<evidence type="ECO:0000256" key="6">
    <source>
        <dbReference type="ARBA" id="ARBA00023014"/>
    </source>
</evidence>
<evidence type="ECO:0000256" key="2">
    <source>
        <dbReference type="ARBA" id="ARBA00022448"/>
    </source>
</evidence>
<keyword evidence="6 8" id="KW-0411">Iron-sulfur</keyword>
<dbReference type="RefSeq" id="WP_308480115.1">
    <property type="nucleotide sequence ID" value="NZ_OY726397.1"/>
</dbReference>
<keyword evidence="7" id="KW-0003">3Fe-4S</keyword>
<dbReference type="InterPro" id="IPR001080">
    <property type="entry name" value="3Fe4S_ferredoxin"/>
</dbReference>
<evidence type="ECO:0000259" key="9">
    <source>
        <dbReference type="PROSITE" id="PS51379"/>
    </source>
</evidence>
<sequence>MRVHVDPRLCEGHGLCVETAPAVFTLADDDLATCVERPASDLHAVVRAAVDVCPRGAITITEDP</sequence>
<dbReference type="PANTHER" id="PTHR36923:SF3">
    <property type="entry name" value="FERREDOXIN"/>
    <property type="match status" value="1"/>
</dbReference>
<dbReference type="Proteomes" id="UP001190465">
    <property type="component" value="Chromosome"/>
</dbReference>
<dbReference type="SUPFAM" id="SSF54862">
    <property type="entry name" value="4Fe-4S ferredoxins"/>
    <property type="match status" value="1"/>
</dbReference>
<accession>A0ABM9M6W5</accession>
<name>A0ABM9M6W5_9MYCO</name>
<dbReference type="InterPro" id="IPR051269">
    <property type="entry name" value="Fe-S_cluster_ET"/>
</dbReference>
<dbReference type="Gene3D" id="3.30.70.20">
    <property type="match status" value="1"/>
</dbReference>
<comment type="cofactor">
    <cofactor evidence="1">
        <name>[3Fe-4S] cluster</name>
        <dbReference type="ChEBI" id="CHEBI:21137"/>
    </cofactor>
</comment>